<keyword evidence="2" id="KW-0732">Signal</keyword>
<accession>A0ABR6XG51</accession>
<protein>
    <recommendedName>
        <fullName evidence="5">DUF4148 domain-containing protein</fullName>
    </recommendedName>
</protein>
<evidence type="ECO:0000313" key="3">
    <source>
        <dbReference type="EMBL" id="MBC3811881.1"/>
    </source>
</evidence>
<evidence type="ECO:0000256" key="2">
    <source>
        <dbReference type="SAM" id="SignalP"/>
    </source>
</evidence>
<comment type="caution">
    <text evidence="3">The sequence shown here is derived from an EMBL/GenBank/DDBJ whole genome shotgun (WGS) entry which is preliminary data.</text>
</comment>
<feature type="signal peptide" evidence="2">
    <location>
        <begin position="1"/>
        <end position="21"/>
    </location>
</feature>
<organism evidence="3 4">
    <name type="scientific">Undibacterium aquatile</name>
    <dbReference type="NCBI Taxonomy" id="1537398"/>
    <lineage>
        <taxon>Bacteria</taxon>
        <taxon>Pseudomonadati</taxon>
        <taxon>Pseudomonadota</taxon>
        <taxon>Betaproteobacteria</taxon>
        <taxon>Burkholderiales</taxon>
        <taxon>Oxalobacteraceae</taxon>
        <taxon>Undibacterium</taxon>
    </lineage>
</organism>
<dbReference type="RefSeq" id="WP_186883099.1">
    <property type="nucleotide sequence ID" value="NZ_JACOFT010000003.1"/>
</dbReference>
<name>A0ABR6XG51_9BURK</name>
<proteinExistence type="predicted"/>
<feature type="compositionally biased region" description="Basic and acidic residues" evidence="1">
    <location>
        <begin position="30"/>
        <end position="40"/>
    </location>
</feature>
<gene>
    <name evidence="3" type="ORF">H8K26_10545</name>
</gene>
<sequence length="109" mass="12093">MKTIQMTAFILATAFVAPVFAQTATPNIDKRQARQQERIAKGISNGELTAKESANLEKREAKIEANKEAAAADGVVTKQERAKLEHQENVASKRIYTKKHNARKVETSQ</sequence>
<feature type="chain" id="PRO_5045126146" description="DUF4148 domain-containing protein" evidence="2">
    <location>
        <begin position="22"/>
        <end position="109"/>
    </location>
</feature>
<reference evidence="3 4" key="1">
    <citation type="submission" date="2020-08" db="EMBL/GenBank/DDBJ databases">
        <title>Novel species isolated from subtropical streams in China.</title>
        <authorList>
            <person name="Lu H."/>
        </authorList>
    </citation>
    <scope>NUCLEOTIDE SEQUENCE [LARGE SCALE GENOMIC DNA]</scope>
    <source>
        <strain evidence="3 4">CCTCC AB 2015119</strain>
    </source>
</reference>
<keyword evidence="4" id="KW-1185">Reference proteome</keyword>
<dbReference type="EMBL" id="JACOFT010000003">
    <property type="protein sequence ID" value="MBC3811881.1"/>
    <property type="molecule type" value="Genomic_DNA"/>
</dbReference>
<dbReference type="Proteomes" id="UP000637632">
    <property type="component" value="Unassembled WGS sequence"/>
</dbReference>
<evidence type="ECO:0008006" key="5">
    <source>
        <dbReference type="Google" id="ProtNLM"/>
    </source>
</evidence>
<evidence type="ECO:0000256" key="1">
    <source>
        <dbReference type="SAM" id="MobiDB-lite"/>
    </source>
</evidence>
<feature type="region of interest" description="Disordered" evidence="1">
    <location>
        <begin position="30"/>
        <end position="52"/>
    </location>
</feature>
<evidence type="ECO:0000313" key="4">
    <source>
        <dbReference type="Proteomes" id="UP000637632"/>
    </source>
</evidence>